<comment type="caution">
    <text evidence="2">The sequence shown here is derived from an EMBL/GenBank/DDBJ whole genome shotgun (WGS) entry which is preliminary data.</text>
</comment>
<dbReference type="RefSeq" id="WP_103719931.1">
    <property type="nucleotide sequence ID" value="NZ_PQFZ01000013.1"/>
</dbReference>
<dbReference type="OrthoDB" id="8163776at2"/>
<reference evidence="2 3" key="1">
    <citation type="submission" date="2018-01" db="EMBL/GenBank/DDBJ databases">
        <title>Genomic Encyclopedia of Type Strains, Phase III (KMG-III): the genomes of soil and plant-associated and newly described type strains.</title>
        <authorList>
            <person name="Whitman W."/>
        </authorList>
    </citation>
    <scope>NUCLEOTIDE SEQUENCE [LARGE SCALE GENOMIC DNA]</scope>
    <source>
        <strain evidence="2 3">1131</strain>
    </source>
</reference>
<dbReference type="EMBL" id="PQFZ01000013">
    <property type="protein sequence ID" value="POR49000.1"/>
    <property type="molecule type" value="Genomic_DNA"/>
</dbReference>
<gene>
    <name evidence="2" type="ORF">CYD53_113131</name>
</gene>
<evidence type="ECO:0000313" key="3">
    <source>
        <dbReference type="Proteomes" id="UP000236919"/>
    </source>
</evidence>
<keyword evidence="1" id="KW-0732">Signal</keyword>
<evidence type="ECO:0000256" key="1">
    <source>
        <dbReference type="SAM" id="SignalP"/>
    </source>
</evidence>
<dbReference type="AlphaFoldDB" id="A0A2S4M2S3"/>
<feature type="signal peptide" evidence="1">
    <location>
        <begin position="1"/>
        <end position="22"/>
    </location>
</feature>
<protein>
    <submittedName>
        <fullName evidence="2">Uncharacterized protein</fullName>
    </submittedName>
</protein>
<proteinExistence type="predicted"/>
<keyword evidence="3" id="KW-1185">Reference proteome</keyword>
<name>A0A2S4M2S3_9HYPH</name>
<sequence>MSVLRHAVAAMLLLLGSNAALAQRVTAYQSGLRIAQGRGYAKAECYAQVFARHAVVVEKADGRRNWHAASTPAYNAEQRSRCGIDRLADRAARRQTQEAGAYLVPKSRGAYSAGLRVAAQRGHSGEKAACFARTYATFASTRPSENGRVARAISGRHESAYAAELFSQCGISR</sequence>
<accession>A0A2S4M2S3</accession>
<dbReference type="Proteomes" id="UP000236919">
    <property type="component" value="Unassembled WGS sequence"/>
</dbReference>
<organism evidence="2 3">
    <name type="scientific">Bosea psychrotolerans</name>
    <dbReference type="NCBI Taxonomy" id="1871628"/>
    <lineage>
        <taxon>Bacteria</taxon>
        <taxon>Pseudomonadati</taxon>
        <taxon>Pseudomonadota</taxon>
        <taxon>Alphaproteobacteria</taxon>
        <taxon>Hyphomicrobiales</taxon>
        <taxon>Boseaceae</taxon>
        <taxon>Bosea</taxon>
    </lineage>
</organism>
<feature type="chain" id="PRO_5015608448" evidence="1">
    <location>
        <begin position="23"/>
        <end position="173"/>
    </location>
</feature>
<evidence type="ECO:0000313" key="2">
    <source>
        <dbReference type="EMBL" id="POR49000.1"/>
    </source>
</evidence>